<sequence length="88" mass="10497">MYDYVFGHMIREHVQGQKIDTIGRDQTTCFYCNRFFLLWFHFFNKGVVPANGREKRENRINLSHGDIAKIREDSESEEVSENENHTNE</sequence>
<evidence type="ECO:0000313" key="2">
    <source>
        <dbReference type="Proteomes" id="UP000887116"/>
    </source>
</evidence>
<dbReference type="Proteomes" id="UP000887116">
    <property type="component" value="Unassembled WGS sequence"/>
</dbReference>
<reference evidence="1" key="1">
    <citation type="submission" date="2020-07" db="EMBL/GenBank/DDBJ databases">
        <title>Multicomponent nature underlies the extraordinary mechanical properties of spider dragline silk.</title>
        <authorList>
            <person name="Kono N."/>
            <person name="Nakamura H."/>
            <person name="Mori M."/>
            <person name="Yoshida Y."/>
            <person name="Ohtoshi R."/>
            <person name="Malay A.D."/>
            <person name="Moran D.A.P."/>
            <person name="Tomita M."/>
            <person name="Numata K."/>
            <person name="Arakawa K."/>
        </authorList>
    </citation>
    <scope>NUCLEOTIDE SEQUENCE</scope>
</reference>
<dbReference type="EMBL" id="BMAO01007995">
    <property type="protein sequence ID" value="GFR20044.1"/>
    <property type="molecule type" value="Genomic_DNA"/>
</dbReference>
<name>A0A8X6IDE6_TRICU</name>
<evidence type="ECO:0000313" key="1">
    <source>
        <dbReference type="EMBL" id="GFR20044.1"/>
    </source>
</evidence>
<dbReference type="AlphaFoldDB" id="A0A8X6IDE6"/>
<gene>
    <name evidence="1" type="ORF">TNCT_49401</name>
</gene>
<accession>A0A8X6IDE6</accession>
<protein>
    <submittedName>
        <fullName evidence="1">Uncharacterized protein</fullName>
    </submittedName>
</protein>
<comment type="caution">
    <text evidence="1">The sequence shown here is derived from an EMBL/GenBank/DDBJ whole genome shotgun (WGS) entry which is preliminary data.</text>
</comment>
<organism evidence="1 2">
    <name type="scientific">Trichonephila clavata</name>
    <name type="common">Joro spider</name>
    <name type="synonym">Nephila clavata</name>
    <dbReference type="NCBI Taxonomy" id="2740835"/>
    <lineage>
        <taxon>Eukaryota</taxon>
        <taxon>Metazoa</taxon>
        <taxon>Ecdysozoa</taxon>
        <taxon>Arthropoda</taxon>
        <taxon>Chelicerata</taxon>
        <taxon>Arachnida</taxon>
        <taxon>Araneae</taxon>
        <taxon>Araneomorphae</taxon>
        <taxon>Entelegynae</taxon>
        <taxon>Araneoidea</taxon>
        <taxon>Nephilidae</taxon>
        <taxon>Trichonephila</taxon>
    </lineage>
</organism>
<proteinExistence type="predicted"/>
<keyword evidence="2" id="KW-1185">Reference proteome</keyword>